<dbReference type="PANTHER" id="PTHR48100">
    <property type="entry name" value="BROAD-SPECIFICITY PHOSPHATASE YOR283W-RELATED"/>
    <property type="match status" value="1"/>
</dbReference>
<dbReference type="EC" id="5.4.2.12" evidence="1"/>
<dbReference type="EMBL" id="JAVDWA010000004">
    <property type="protein sequence ID" value="MDR7073710.1"/>
    <property type="molecule type" value="Genomic_DNA"/>
</dbReference>
<keyword evidence="2" id="KW-1185">Reference proteome</keyword>
<organism evidence="1 2">
    <name type="scientific">Fictibacillus barbaricus</name>
    <dbReference type="NCBI Taxonomy" id="182136"/>
    <lineage>
        <taxon>Bacteria</taxon>
        <taxon>Bacillati</taxon>
        <taxon>Bacillota</taxon>
        <taxon>Bacilli</taxon>
        <taxon>Bacillales</taxon>
        <taxon>Fictibacillaceae</taxon>
        <taxon>Fictibacillus</taxon>
    </lineage>
</organism>
<dbReference type="InterPro" id="IPR029033">
    <property type="entry name" value="His_PPase_superfam"/>
</dbReference>
<sequence>MTTIGFIRHGETDWNIEKRAQGCIDIPLNLSGKKQAKAVAERCGNEKWDFIYTSPLSRAFHTANAIAEQTGLTVITDERLREISFGETEGTTEDERLEKWGREWKTLELGREKDEEADIRWKAALQDIVQKHPRQKVLIVSHGALLVRIYKHLLKDKTDKWYGLNNTSFSVFTLQGEKWSCELFNCNRHLNGILAT</sequence>
<dbReference type="Proteomes" id="UP001258181">
    <property type="component" value="Unassembled WGS sequence"/>
</dbReference>
<gene>
    <name evidence="1" type="ORF">J2X07_002697</name>
</gene>
<accession>A0ABU1U2L4</accession>
<dbReference type="Gene3D" id="3.40.50.1240">
    <property type="entry name" value="Phosphoglycerate mutase-like"/>
    <property type="match status" value="1"/>
</dbReference>
<dbReference type="PIRSF" id="PIRSF000709">
    <property type="entry name" value="6PFK_2-Ptase"/>
    <property type="match status" value="1"/>
</dbReference>
<dbReference type="Pfam" id="PF00300">
    <property type="entry name" value="His_Phos_1"/>
    <property type="match status" value="1"/>
</dbReference>
<name>A0ABU1U2L4_9BACL</name>
<dbReference type="CDD" id="cd07067">
    <property type="entry name" value="HP_PGM_like"/>
    <property type="match status" value="1"/>
</dbReference>
<dbReference type="PANTHER" id="PTHR48100:SF1">
    <property type="entry name" value="HISTIDINE PHOSPHATASE FAMILY PROTEIN-RELATED"/>
    <property type="match status" value="1"/>
</dbReference>
<dbReference type="InterPro" id="IPR050275">
    <property type="entry name" value="PGM_Phosphatase"/>
</dbReference>
<evidence type="ECO:0000313" key="1">
    <source>
        <dbReference type="EMBL" id="MDR7073710.1"/>
    </source>
</evidence>
<dbReference type="RefSeq" id="WP_310259421.1">
    <property type="nucleotide sequence ID" value="NZ_JAVDWA010000004.1"/>
</dbReference>
<dbReference type="GO" id="GO:0004619">
    <property type="term" value="F:phosphoglycerate mutase activity"/>
    <property type="evidence" value="ECO:0007669"/>
    <property type="project" value="UniProtKB-EC"/>
</dbReference>
<dbReference type="SUPFAM" id="SSF53254">
    <property type="entry name" value="Phosphoglycerate mutase-like"/>
    <property type="match status" value="1"/>
</dbReference>
<comment type="caution">
    <text evidence="1">The sequence shown here is derived from an EMBL/GenBank/DDBJ whole genome shotgun (WGS) entry which is preliminary data.</text>
</comment>
<dbReference type="SMART" id="SM00855">
    <property type="entry name" value="PGAM"/>
    <property type="match status" value="1"/>
</dbReference>
<dbReference type="InterPro" id="IPR013078">
    <property type="entry name" value="His_Pase_superF_clade-1"/>
</dbReference>
<protein>
    <submittedName>
        <fullName evidence="1">Phosphoglycerate mutase</fullName>
        <ecNumber evidence="1">5.4.2.12</ecNumber>
    </submittedName>
</protein>
<reference evidence="1 2" key="1">
    <citation type="submission" date="2023-07" db="EMBL/GenBank/DDBJ databases">
        <title>Sorghum-associated microbial communities from plants grown in Nebraska, USA.</title>
        <authorList>
            <person name="Schachtman D."/>
        </authorList>
    </citation>
    <scope>NUCLEOTIDE SEQUENCE [LARGE SCALE GENOMIC DNA]</scope>
    <source>
        <strain evidence="1 2">BE211</strain>
    </source>
</reference>
<evidence type="ECO:0000313" key="2">
    <source>
        <dbReference type="Proteomes" id="UP001258181"/>
    </source>
</evidence>
<keyword evidence="1" id="KW-0413">Isomerase</keyword>
<proteinExistence type="predicted"/>